<organism evidence="2 3">
    <name type="scientific">Crepidotus variabilis</name>
    <dbReference type="NCBI Taxonomy" id="179855"/>
    <lineage>
        <taxon>Eukaryota</taxon>
        <taxon>Fungi</taxon>
        <taxon>Dikarya</taxon>
        <taxon>Basidiomycota</taxon>
        <taxon>Agaricomycotina</taxon>
        <taxon>Agaricomycetes</taxon>
        <taxon>Agaricomycetidae</taxon>
        <taxon>Agaricales</taxon>
        <taxon>Agaricineae</taxon>
        <taxon>Crepidotaceae</taxon>
        <taxon>Crepidotus</taxon>
    </lineage>
</organism>
<keyword evidence="1" id="KW-1133">Transmembrane helix</keyword>
<proteinExistence type="predicted"/>
<dbReference type="EMBL" id="MU157827">
    <property type="protein sequence ID" value="KAF9533910.1"/>
    <property type="molecule type" value="Genomic_DNA"/>
</dbReference>
<evidence type="ECO:0000313" key="3">
    <source>
        <dbReference type="Proteomes" id="UP000807306"/>
    </source>
</evidence>
<reference evidence="2" key="1">
    <citation type="submission" date="2020-11" db="EMBL/GenBank/DDBJ databases">
        <authorList>
            <consortium name="DOE Joint Genome Institute"/>
            <person name="Ahrendt S."/>
            <person name="Riley R."/>
            <person name="Andreopoulos W."/>
            <person name="Labutti K."/>
            <person name="Pangilinan J."/>
            <person name="Ruiz-Duenas F.J."/>
            <person name="Barrasa J.M."/>
            <person name="Sanchez-Garcia M."/>
            <person name="Camarero S."/>
            <person name="Miyauchi S."/>
            <person name="Serrano A."/>
            <person name="Linde D."/>
            <person name="Babiker R."/>
            <person name="Drula E."/>
            <person name="Ayuso-Fernandez I."/>
            <person name="Pacheco R."/>
            <person name="Padilla G."/>
            <person name="Ferreira P."/>
            <person name="Barriuso J."/>
            <person name="Kellner H."/>
            <person name="Castanera R."/>
            <person name="Alfaro M."/>
            <person name="Ramirez L."/>
            <person name="Pisabarro A.G."/>
            <person name="Kuo A."/>
            <person name="Tritt A."/>
            <person name="Lipzen A."/>
            <person name="He G."/>
            <person name="Yan M."/>
            <person name="Ng V."/>
            <person name="Cullen D."/>
            <person name="Martin F."/>
            <person name="Rosso M.-N."/>
            <person name="Henrissat B."/>
            <person name="Hibbett D."/>
            <person name="Martinez A.T."/>
            <person name="Grigoriev I.V."/>
        </authorList>
    </citation>
    <scope>NUCLEOTIDE SEQUENCE</scope>
    <source>
        <strain evidence="2">CBS 506.95</strain>
    </source>
</reference>
<feature type="transmembrane region" description="Helical" evidence="1">
    <location>
        <begin position="27"/>
        <end position="51"/>
    </location>
</feature>
<dbReference type="OrthoDB" id="2896404at2759"/>
<evidence type="ECO:0000313" key="2">
    <source>
        <dbReference type="EMBL" id="KAF9533910.1"/>
    </source>
</evidence>
<protein>
    <submittedName>
        <fullName evidence="2">Uncharacterized protein</fullName>
    </submittedName>
</protein>
<name>A0A9P6ER72_9AGAR</name>
<gene>
    <name evidence="2" type="ORF">CPB83DRAFT_935475</name>
</gene>
<sequence length="370" mass="40990">MFDISPPILNKVIMTISNKWHKPKSSAALIIVFDTLNSLVLLCLSATLFTAWSSPRICCVSTWFLYIFSCALSSLSYLLIVKWQSDHKPIHSVCLFQAAALYATPAFVSVSAVAFLAQVFLDINYALGTGTLSKGTIQKFGVWKPGTFVRDDSGMICSFADPQPGLVSSIINFASALTMLGLGLLNVITLRRDCKQWHAIWQANSKRSFDFLLRTSLFVTSPLLTMTIVFLDLLPPKGSINQGTINILLAAGGSFRTSSEYGCFGVHKNLQNDRTNPRLNVRYRLSVPSRRPLGMLEDMGPYSAGTGSIRQLYSAYLFNNVYYISPFYAFVQTEKDVIVNARSHHDVVAVLYPKDLISALCVFFLDPTVS</sequence>
<accession>A0A9P6ER72</accession>
<dbReference type="Proteomes" id="UP000807306">
    <property type="component" value="Unassembled WGS sequence"/>
</dbReference>
<feature type="transmembrane region" description="Helical" evidence="1">
    <location>
        <begin position="170"/>
        <end position="190"/>
    </location>
</feature>
<feature type="transmembrane region" description="Helical" evidence="1">
    <location>
        <begin position="93"/>
        <end position="117"/>
    </location>
</feature>
<keyword evidence="1" id="KW-0812">Transmembrane</keyword>
<comment type="caution">
    <text evidence="2">The sequence shown here is derived from an EMBL/GenBank/DDBJ whole genome shotgun (WGS) entry which is preliminary data.</text>
</comment>
<evidence type="ECO:0000256" key="1">
    <source>
        <dbReference type="SAM" id="Phobius"/>
    </source>
</evidence>
<feature type="transmembrane region" description="Helical" evidence="1">
    <location>
        <begin position="211"/>
        <end position="231"/>
    </location>
</feature>
<keyword evidence="3" id="KW-1185">Reference proteome</keyword>
<dbReference type="AlphaFoldDB" id="A0A9P6ER72"/>
<keyword evidence="1" id="KW-0472">Membrane</keyword>
<feature type="transmembrane region" description="Helical" evidence="1">
    <location>
        <begin position="63"/>
        <end position="81"/>
    </location>
</feature>